<dbReference type="Pfam" id="PF12128">
    <property type="entry name" value="DUF3584"/>
    <property type="match status" value="1"/>
</dbReference>
<evidence type="ECO:0000256" key="1">
    <source>
        <dbReference type="SAM" id="Coils"/>
    </source>
</evidence>
<dbReference type="Proteomes" id="UP000260862">
    <property type="component" value="Unassembled WGS sequence"/>
</dbReference>
<dbReference type="AlphaFoldDB" id="A0A3E4N2U7"/>
<dbReference type="GO" id="GO:0005524">
    <property type="term" value="F:ATP binding"/>
    <property type="evidence" value="ECO:0007669"/>
    <property type="project" value="UniProtKB-KW"/>
</dbReference>
<keyword evidence="2" id="KW-0067">ATP-binding</keyword>
<evidence type="ECO:0000313" key="3">
    <source>
        <dbReference type="Proteomes" id="UP000260862"/>
    </source>
</evidence>
<keyword evidence="3" id="KW-1185">Reference proteome</keyword>
<organism evidence="2 3">
    <name type="scientific">Phocaeicola plebeius</name>
    <dbReference type="NCBI Taxonomy" id="310297"/>
    <lineage>
        <taxon>Bacteria</taxon>
        <taxon>Pseudomonadati</taxon>
        <taxon>Bacteroidota</taxon>
        <taxon>Bacteroidia</taxon>
        <taxon>Bacteroidales</taxon>
        <taxon>Bacteroidaceae</taxon>
        <taxon>Phocaeicola</taxon>
    </lineage>
</organism>
<proteinExistence type="predicted"/>
<protein>
    <submittedName>
        <fullName evidence="2">ATP-binding protein</fullName>
    </submittedName>
</protein>
<name>A0A3E4N2U7_9BACT</name>
<evidence type="ECO:0000313" key="2">
    <source>
        <dbReference type="EMBL" id="RGK56269.1"/>
    </source>
</evidence>
<keyword evidence="1" id="KW-0175">Coiled coil</keyword>
<keyword evidence="2" id="KW-0547">Nucleotide-binding</keyword>
<gene>
    <name evidence="2" type="ORF">DXD04_07075</name>
</gene>
<comment type="caution">
    <text evidence="2">The sequence shown here is derived from an EMBL/GenBank/DDBJ whole genome shotgun (WGS) entry which is preliminary data.</text>
</comment>
<dbReference type="EMBL" id="QSQT01000011">
    <property type="protein sequence ID" value="RGK56269.1"/>
    <property type="molecule type" value="Genomic_DNA"/>
</dbReference>
<reference evidence="2 3" key="1">
    <citation type="submission" date="2018-08" db="EMBL/GenBank/DDBJ databases">
        <title>A genome reference for cultivated species of the human gut microbiota.</title>
        <authorList>
            <person name="Zou Y."/>
            <person name="Xue W."/>
            <person name="Luo G."/>
        </authorList>
    </citation>
    <scope>NUCLEOTIDE SEQUENCE [LARGE SCALE GENOMIC DNA]</scope>
    <source>
        <strain evidence="2 3">TF10-3AC</strain>
    </source>
</reference>
<sequence length="1223" mass="143918">MRYLNKVIFLNSAHIPYAEIRVDGNVHFIGTQGVGKSTLLRAILFFYNADKLHLGIPKEKQNFDAFYLPYANSYIVYEVVRENSAYSVVVSKSMGRAAFRLIDALYRKAWFVNDRHEVSADWSEVRTRILESDARCTITPLVTSYEMFRDIIFGNNRKPDMVAYRKFAIVESSKYQNIPRTIQHVFLNSRLDADFVKDTIIQSMNEEDVSIDLTYYRSQIEAFEQEYDDVMRWLRPNKNGEIVVRKQAEQVIQRYRSLLYSQKQLEEGRAELNYAEKAAHDMLPVLEEQIQEAEEKRARLSRLVGEERGKYSAERDKLVRREGAIADDLKRIREKRLYYEKEGIEEVMRRVAGEAALLHEQESLKQTYAELTATYRDVLQKYDLLVGKVEAAFTAFENERRKAVLARENELNVWRNELYARYREQEVHVRNMYEERQKTWNENRIRLTEEISALRQQKIRIQLTCHFEKETGDYQERLDALKDEERQTSWQVAGLKLTCDQLRQKCSDEMKESEWQFKQEAEELVRRRTALDEEIQTLTSLLDRWKGSFCEWLDAHKPGWQETIGKVADEELILYAQDLHPVLVGDSDNTLFGVRVELSGVAKELRTPARLKEELAEKEAARESYVRELAQLNGRREETLGQIKKKYNRQIREVADKQHLLEAQLQQIPARRKHLQAELTSWQRKEAEWKREQTEQVELQLAQKSQEQVRWEDEDKRLRAEKEKRLKQLAEELRKTEKAEEEVVRQETGVIHEEITRQRVEMETKKAELRRSQAKELEGSGADMSVITSYEKRMADIRQELEYIVRKRSLVSDFEKDKREYFDREPQLRNEKKTNDAQLEDLENKYKLRMERLLSQQSEADKTLEARRKEHADIHKDLASLKAFRADEDLCPSESYTSEMRPTRKSCGTIIGDLKSLIISIHRELDQFKRAVNAFHGNFTAKNTFHFPETLVSDSDFYDFAANLCEFVEDNKIVEYQTRISERYTNIIQRISKETGDLTQHESEIQKTIRAINEDFVRRNFAGVIRGIELRTQASDDKLMQLLVEIKQFNEEHQFNMGALDLFSQDSRMEVNEKAVKYLYSFSRQLRDNPSRKSLVLSDTFNLQFRVKENDNDTGWTEKIANVGSDGTDILVKAMVNIMLINVFKEKASRKFGDFRIHCMMDEIGKLHPNNVKGILAFANCRNIVLVNSSPTTYNVEDYRYTYLLSKDAQSFTQVVPLLTRKQ</sequence>
<feature type="coiled-coil region" evidence="1">
    <location>
        <begin position="615"/>
        <end position="777"/>
    </location>
</feature>
<accession>A0A3E4N2U7</accession>
<feature type="coiled-coil region" evidence="1">
    <location>
        <begin position="276"/>
        <end position="310"/>
    </location>
</feature>
<dbReference type="InterPro" id="IPR021979">
    <property type="entry name" value="DUF3584"/>
</dbReference>
<dbReference type="RefSeq" id="WP_117672122.1">
    <property type="nucleotide sequence ID" value="NZ_CABOGR010000011.1"/>
</dbReference>